<name>A0ACD1H0I6_9EURO</name>
<reference evidence="1" key="1">
    <citation type="submission" date="2018-02" db="EMBL/GenBank/DDBJ databases">
        <title>The genomes of Aspergillus section Nigri reveals drivers in fungal speciation.</title>
        <authorList>
            <consortium name="DOE Joint Genome Institute"/>
            <person name="Vesth T.C."/>
            <person name="Nybo J."/>
            <person name="Theobald S."/>
            <person name="Brandl J."/>
            <person name="Frisvad J.C."/>
            <person name="Nielsen K.F."/>
            <person name="Lyhne E.K."/>
            <person name="Kogle M.E."/>
            <person name="Kuo A."/>
            <person name="Riley R."/>
            <person name="Clum A."/>
            <person name="Nolan M."/>
            <person name="Lipzen A."/>
            <person name="Salamov A."/>
            <person name="Henrissat B."/>
            <person name="Wiebenga A."/>
            <person name="De vries R.P."/>
            <person name="Grigoriev I.V."/>
            <person name="Mortensen U.H."/>
            <person name="Andersen M.R."/>
            <person name="Baker S.E."/>
        </authorList>
    </citation>
    <scope>NUCLEOTIDE SEQUENCE</scope>
    <source>
        <strain evidence="1">CBS 121060</strain>
    </source>
</reference>
<accession>A0ACD1H0I6</accession>
<gene>
    <name evidence="1" type="ORF">BO66DRAFT_404321</name>
</gene>
<evidence type="ECO:0000313" key="2">
    <source>
        <dbReference type="Proteomes" id="UP000249661"/>
    </source>
</evidence>
<evidence type="ECO:0000313" key="1">
    <source>
        <dbReference type="EMBL" id="RAH66969.1"/>
    </source>
</evidence>
<protein>
    <submittedName>
        <fullName evidence="1">Uncharacterized protein</fullName>
    </submittedName>
</protein>
<sequence>MAIPGVSPPKPFRDLKDLSRKSTLHASKTLITTEPGLGAAVTLTPVADIEPLTLSKSSRMSRSFFPLVDDDDDEEEEEEEEEEDVSSNHWSPAADSPKPEYTNELSSISLHLRIKVLYWAPLRYRRILKSSTRPVLCGQPLCPPIALFGLAGTPTPPSTTHWIVPILAGIPFGYGCVWASTWRLRSRRSWLWSACEVDSVVSYTYGAWIRKRRPWLEMCHAYHPAVFALQLRPERHIIMRWAADESFSWRHTTQSSLGANPQRLRCKQVYLEPGEITTGGINHKAKISDIST</sequence>
<dbReference type="EMBL" id="KZ824978">
    <property type="protein sequence ID" value="RAH66969.1"/>
    <property type="molecule type" value="Genomic_DNA"/>
</dbReference>
<proteinExistence type="predicted"/>
<keyword evidence="2" id="KW-1185">Reference proteome</keyword>
<organism evidence="1 2">
    <name type="scientific">Aspergillus aculeatinus CBS 121060</name>
    <dbReference type="NCBI Taxonomy" id="1448322"/>
    <lineage>
        <taxon>Eukaryota</taxon>
        <taxon>Fungi</taxon>
        <taxon>Dikarya</taxon>
        <taxon>Ascomycota</taxon>
        <taxon>Pezizomycotina</taxon>
        <taxon>Eurotiomycetes</taxon>
        <taxon>Eurotiomycetidae</taxon>
        <taxon>Eurotiales</taxon>
        <taxon>Aspergillaceae</taxon>
        <taxon>Aspergillus</taxon>
        <taxon>Aspergillus subgen. Circumdati</taxon>
    </lineage>
</organism>
<dbReference type="Proteomes" id="UP000249661">
    <property type="component" value="Unassembled WGS sequence"/>
</dbReference>